<dbReference type="InterPro" id="IPR002346">
    <property type="entry name" value="Mopterin_DH_FAD-bd"/>
</dbReference>
<reference evidence="2" key="1">
    <citation type="submission" date="2020-10" db="EMBL/GenBank/DDBJ databases">
        <authorList>
            <person name="Gilroy R."/>
        </authorList>
    </citation>
    <scope>NUCLEOTIDE SEQUENCE</scope>
    <source>
        <strain evidence="2">7293</strain>
    </source>
</reference>
<dbReference type="EMBL" id="JADIMT010000006">
    <property type="protein sequence ID" value="MBO8435433.1"/>
    <property type="molecule type" value="Genomic_DNA"/>
</dbReference>
<dbReference type="Pfam" id="PF00941">
    <property type="entry name" value="FAD_binding_5"/>
    <property type="match status" value="1"/>
</dbReference>
<dbReference type="InterPro" id="IPR051312">
    <property type="entry name" value="Diverse_Substr_Oxidored"/>
</dbReference>
<dbReference type="GO" id="GO:0071949">
    <property type="term" value="F:FAD binding"/>
    <property type="evidence" value="ECO:0007669"/>
    <property type="project" value="InterPro"/>
</dbReference>
<dbReference type="GO" id="GO:0016491">
    <property type="term" value="F:oxidoreductase activity"/>
    <property type="evidence" value="ECO:0007669"/>
    <property type="project" value="InterPro"/>
</dbReference>
<organism evidence="2 3">
    <name type="scientific">Candidatus Ornithospirochaeta stercoripullorum</name>
    <dbReference type="NCBI Taxonomy" id="2840899"/>
    <lineage>
        <taxon>Bacteria</taxon>
        <taxon>Pseudomonadati</taxon>
        <taxon>Spirochaetota</taxon>
        <taxon>Spirochaetia</taxon>
        <taxon>Spirochaetales</taxon>
        <taxon>Spirochaetaceae</taxon>
        <taxon>Spirochaetaceae incertae sedis</taxon>
        <taxon>Candidatus Ornithospirochaeta</taxon>
    </lineage>
</organism>
<protein>
    <submittedName>
        <fullName evidence="2">FAD binding domain-containing protein</fullName>
    </submittedName>
</protein>
<feature type="domain" description="FAD-binding PCMH-type" evidence="1">
    <location>
        <begin position="1"/>
        <end position="161"/>
    </location>
</feature>
<sequence length="229" mass="25154">MTIYHPLSAEEAVKLRHDHENSLYLAGGTEILRLGSDERDVDVLIDISNLSLSGITEKSGRVEIGAMTTLEEIRESELVPQFIRDAAAFCASLQIRNRATIGGNFALRRTDSYLVPALLAAEAEVKLMCNKGEKTKSVAEYFEKKECKGLLLSFSIEADRKGCVRRIARSSHAHAAVTGSLSESVYAYAVSSSGIAYGSKDSWKDINYVSDLTGSAEYKRYLASVLFEE</sequence>
<dbReference type="SUPFAM" id="SSF56176">
    <property type="entry name" value="FAD-binding/transporter-associated domain-like"/>
    <property type="match status" value="1"/>
</dbReference>
<dbReference type="PANTHER" id="PTHR42659:SF9">
    <property type="entry name" value="XANTHINE DEHYDROGENASE FAD-BINDING SUBUNIT XDHB-RELATED"/>
    <property type="match status" value="1"/>
</dbReference>
<comment type="caution">
    <text evidence="2">The sequence shown here is derived from an EMBL/GenBank/DDBJ whole genome shotgun (WGS) entry which is preliminary data.</text>
</comment>
<dbReference type="PROSITE" id="PS51387">
    <property type="entry name" value="FAD_PCMH"/>
    <property type="match status" value="1"/>
</dbReference>
<proteinExistence type="predicted"/>
<dbReference type="PANTHER" id="PTHR42659">
    <property type="entry name" value="XANTHINE DEHYDROGENASE SUBUNIT C-RELATED"/>
    <property type="match status" value="1"/>
</dbReference>
<dbReference type="AlphaFoldDB" id="A0A9D9DZ07"/>
<accession>A0A9D9DZ07</accession>
<dbReference type="InterPro" id="IPR016166">
    <property type="entry name" value="FAD-bd_PCMH"/>
</dbReference>
<dbReference type="InterPro" id="IPR016169">
    <property type="entry name" value="FAD-bd_PCMH_sub2"/>
</dbReference>
<evidence type="ECO:0000313" key="2">
    <source>
        <dbReference type="EMBL" id="MBO8435433.1"/>
    </source>
</evidence>
<dbReference type="Proteomes" id="UP000823615">
    <property type="component" value="Unassembled WGS sequence"/>
</dbReference>
<evidence type="ECO:0000313" key="3">
    <source>
        <dbReference type="Proteomes" id="UP000823615"/>
    </source>
</evidence>
<evidence type="ECO:0000259" key="1">
    <source>
        <dbReference type="PROSITE" id="PS51387"/>
    </source>
</evidence>
<reference evidence="2" key="2">
    <citation type="journal article" date="2021" name="PeerJ">
        <title>Extensive microbial diversity within the chicken gut microbiome revealed by metagenomics and culture.</title>
        <authorList>
            <person name="Gilroy R."/>
            <person name="Ravi A."/>
            <person name="Getino M."/>
            <person name="Pursley I."/>
            <person name="Horton D.L."/>
            <person name="Alikhan N.F."/>
            <person name="Baker D."/>
            <person name="Gharbi K."/>
            <person name="Hall N."/>
            <person name="Watson M."/>
            <person name="Adriaenssens E.M."/>
            <person name="Foster-Nyarko E."/>
            <person name="Jarju S."/>
            <person name="Secka A."/>
            <person name="Antonio M."/>
            <person name="Oren A."/>
            <person name="Chaudhuri R.R."/>
            <person name="La Ragione R."/>
            <person name="Hildebrand F."/>
            <person name="Pallen M.J."/>
        </authorList>
    </citation>
    <scope>NUCLEOTIDE SEQUENCE</scope>
    <source>
        <strain evidence="2">7293</strain>
    </source>
</reference>
<gene>
    <name evidence="2" type="ORF">IAA97_00410</name>
</gene>
<dbReference type="Gene3D" id="3.30.465.10">
    <property type="match status" value="1"/>
</dbReference>
<name>A0A9D9DZ07_9SPIO</name>
<dbReference type="InterPro" id="IPR036318">
    <property type="entry name" value="FAD-bd_PCMH-like_sf"/>
</dbReference>